<evidence type="ECO:0000256" key="4">
    <source>
        <dbReference type="ARBA" id="ARBA00017099"/>
    </source>
</evidence>
<dbReference type="PANTHER" id="PTHR10491:SF4">
    <property type="entry name" value="METHIONINE ADENOSYLTRANSFERASE 2 SUBUNIT BETA"/>
    <property type="match status" value="1"/>
</dbReference>
<dbReference type="AlphaFoldDB" id="A0A7Y6Q6D2"/>
<feature type="domain" description="RmlD-like substrate binding" evidence="7">
    <location>
        <begin position="1"/>
        <end position="289"/>
    </location>
</feature>
<dbReference type="Pfam" id="PF04321">
    <property type="entry name" value="RmlD_sub_bind"/>
    <property type="match status" value="1"/>
</dbReference>
<dbReference type="InterPro" id="IPR029903">
    <property type="entry name" value="RmlD-like-bd"/>
</dbReference>
<dbReference type="EMBL" id="JABWDU010000003">
    <property type="protein sequence ID" value="NVD39791.1"/>
    <property type="molecule type" value="Genomic_DNA"/>
</dbReference>
<evidence type="ECO:0000256" key="3">
    <source>
        <dbReference type="ARBA" id="ARBA00012929"/>
    </source>
</evidence>
<evidence type="ECO:0000313" key="8">
    <source>
        <dbReference type="EMBL" id="NVD39791.1"/>
    </source>
</evidence>
<proteinExistence type="inferred from homology"/>
<dbReference type="GO" id="GO:0019305">
    <property type="term" value="P:dTDP-rhamnose biosynthetic process"/>
    <property type="evidence" value="ECO:0007669"/>
    <property type="project" value="UniProtKB-UniPathway"/>
</dbReference>
<comment type="pathway">
    <text evidence="1 6">Carbohydrate biosynthesis; dTDP-L-rhamnose biosynthesis.</text>
</comment>
<dbReference type="EC" id="1.1.1.133" evidence="3 6"/>
<organism evidence="8 9">
    <name type="scientific">Ensifer oleiphilus</name>
    <dbReference type="NCBI Taxonomy" id="2742698"/>
    <lineage>
        <taxon>Bacteria</taxon>
        <taxon>Pseudomonadati</taxon>
        <taxon>Pseudomonadota</taxon>
        <taxon>Alphaproteobacteria</taxon>
        <taxon>Hyphomicrobiales</taxon>
        <taxon>Rhizobiaceae</taxon>
        <taxon>Sinorhizobium/Ensifer group</taxon>
        <taxon>Ensifer</taxon>
    </lineage>
</organism>
<evidence type="ECO:0000256" key="1">
    <source>
        <dbReference type="ARBA" id="ARBA00004781"/>
    </source>
</evidence>
<keyword evidence="6 8" id="KW-0560">Oxidoreductase</keyword>
<comment type="function">
    <text evidence="6">Catalyzes the reduction of dTDP-6-deoxy-L-lyxo-4-hexulose to yield dTDP-L-rhamnose.</text>
</comment>
<comment type="caution">
    <text evidence="8">The sequence shown here is derived from an EMBL/GenBank/DDBJ whole genome shotgun (WGS) entry which is preliminary data.</text>
</comment>
<evidence type="ECO:0000256" key="2">
    <source>
        <dbReference type="ARBA" id="ARBA00010944"/>
    </source>
</evidence>
<evidence type="ECO:0000256" key="5">
    <source>
        <dbReference type="ARBA" id="ARBA00048200"/>
    </source>
</evidence>
<evidence type="ECO:0000259" key="7">
    <source>
        <dbReference type="Pfam" id="PF04321"/>
    </source>
</evidence>
<protein>
    <recommendedName>
        <fullName evidence="4 6">dTDP-4-dehydrorhamnose reductase</fullName>
        <ecNumber evidence="3 6">1.1.1.133</ecNumber>
    </recommendedName>
</protein>
<comment type="cofactor">
    <cofactor evidence="6">
        <name>Mg(2+)</name>
        <dbReference type="ChEBI" id="CHEBI:18420"/>
    </cofactor>
    <text evidence="6">Binds 1 Mg(2+) ion per monomer.</text>
</comment>
<gene>
    <name evidence="8" type="primary">rfbD</name>
    <name evidence="8" type="ORF">HT585_13065</name>
</gene>
<accession>A0A7Y6Q6D2</accession>
<evidence type="ECO:0000313" key="9">
    <source>
        <dbReference type="Proteomes" id="UP000520198"/>
    </source>
</evidence>
<dbReference type="PANTHER" id="PTHR10491">
    <property type="entry name" value="DTDP-4-DEHYDRORHAMNOSE REDUCTASE"/>
    <property type="match status" value="1"/>
</dbReference>
<reference evidence="8 9" key="1">
    <citation type="submission" date="2020-06" db="EMBL/GenBank/DDBJ databases">
        <authorList>
            <person name="Grouzdev D.S."/>
        </authorList>
    </citation>
    <scope>NUCLEOTIDE SEQUENCE [LARGE SCALE GENOMIC DNA]</scope>
    <source>
        <strain evidence="8 9">HO-A22</strain>
    </source>
</reference>
<keyword evidence="6" id="KW-0521">NADP</keyword>
<sequence>MKILVTGGGGQVGTEFQRLPWSQSVDVCAPHRSELNLTDPERLQDFVLQGRFDAVINLAAYTAVDNAEHDIVNAWRVNALAVAALAEATKRAEVPLVHVSTDYVFNGSNCTPYKEDDSLKPLGVYGASKAGGEQALRTANARHVILRTAWLFSPFGGNFVKTMLRLAAERPVLRVVDDQIGCPTSAKDVAAALAIITRRLIEDKGAPTGTYHFVNSGEASWCAFAREIFRQSADAGSRVPTVEAISTQDYPTPAVRPAYSCLSTEKITRDFGIVPRAWQEALTETIAQLHANARTRIEGKRKT</sequence>
<dbReference type="Gene3D" id="3.90.25.10">
    <property type="entry name" value="UDP-galactose 4-epimerase, domain 1"/>
    <property type="match status" value="1"/>
</dbReference>
<dbReference type="RefSeq" id="WP_176353356.1">
    <property type="nucleotide sequence ID" value="NZ_JABWDU010000003.1"/>
</dbReference>
<comment type="similarity">
    <text evidence="2 6">Belongs to the dTDP-4-dehydrorhamnose reductase family.</text>
</comment>
<evidence type="ECO:0000256" key="6">
    <source>
        <dbReference type="RuleBase" id="RU364082"/>
    </source>
</evidence>
<dbReference type="Gene3D" id="3.40.50.720">
    <property type="entry name" value="NAD(P)-binding Rossmann-like Domain"/>
    <property type="match status" value="1"/>
</dbReference>
<dbReference type="Proteomes" id="UP000520198">
    <property type="component" value="Unassembled WGS sequence"/>
</dbReference>
<dbReference type="UniPathway" id="UPA00124"/>
<dbReference type="SUPFAM" id="SSF51735">
    <property type="entry name" value="NAD(P)-binding Rossmann-fold domains"/>
    <property type="match status" value="1"/>
</dbReference>
<dbReference type="GO" id="GO:0008831">
    <property type="term" value="F:dTDP-4-dehydrorhamnose reductase activity"/>
    <property type="evidence" value="ECO:0007669"/>
    <property type="project" value="UniProtKB-EC"/>
</dbReference>
<dbReference type="NCBIfam" id="TIGR01214">
    <property type="entry name" value="rmlD"/>
    <property type="match status" value="1"/>
</dbReference>
<dbReference type="InterPro" id="IPR005913">
    <property type="entry name" value="dTDP_dehydrorham_reduct"/>
</dbReference>
<dbReference type="InterPro" id="IPR036291">
    <property type="entry name" value="NAD(P)-bd_dom_sf"/>
</dbReference>
<dbReference type="CDD" id="cd05254">
    <property type="entry name" value="dTDP_HR_like_SDR_e"/>
    <property type="match status" value="1"/>
</dbReference>
<comment type="catalytic activity">
    <reaction evidence="5 6">
        <text>dTDP-beta-L-rhamnose + NADP(+) = dTDP-4-dehydro-beta-L-rhamnose + NADPH + H(+)</text>
        <dbReference type="Rhea" id="RHEA:21796"/>
        <dbReference type="ChEBI" id="CHEBI:15378"/>
        <dbReference type="ChEBI" id="CHEBI:57510"/>
        <dbReference type="ChEBI" id="CHEBI:57783"/>
        <dbReference type="ChEBI" id="CHEBI:58349"/>
        <dbReference type="ChEBI" id="CHEBI:62830"/>
        <dbReference type="EC" id="1.1.1.133"/>
    </reaction>
</comment>
<name>A0A7Y6Q6D2_9HYPH</name>
<keyword evidence="9" id="KW-1185">Reference proteome</keyword>